<evidence type="ECO:0000313" key="3">
    <source>
        <dbReference type="EMBL" id="KAF2729962.1"/>
    </source>
</evidence>
<dbReference type="PANTHER" id="PTHR24006">
    <property type="entry name" value="UBIQUITIN CARBOXYL-TERMINAL HYDROLASE"/>
    <property type="match status" value="1"/>
</dbReference>
<dbReference type="GO" id="GO:0005829">
    <property type="term" value="C:cytosol"/>
    <property type="evidence" value="ECO:0007669"/>
    <property type="project" value="TreeGrafter"/>
</dbReference>
<sequence>MSPVDHDQLMESASADPGAFTAAAAAAVTASPPRRDSMEDADDSLTRKRPRLDDGSAGNHGMDPHTNTAPGQAPEQVQMTIRSQHPPFSQSPAVADHEAMAAGADPQPGSGPDMPQQEPDSILLPSSSAIDPAADSPPVIAIDDDDDDDDEDDPADTMEDFLLSNADNFYAQFPFTHGHNGSYIGALRAITGHVQGGNAVDGTVIPQLTLWLHGFPNRPSHWDAYYGDYALFWDEFAQLTNKILYRRFPFGESFCVEGETEEEVFTAFLKEYLTLCSRLLAVDANRLSESIDASESPILITKHLRLLYVALRSDKCPLFHLLVKDYGIDVDEMSFKLLRAFICVPTNGVQNLLRFTTAAYDTLTVASKGNIATYAAQLLQTLGSYIYSGIPDCELPFTYEDFQEDVLQFFRSYSADLQNPSKVSDVGVARDLLSCLTTLLQDICLWDADTAQGLADEFLDFRDPESPTASSENGETALRSQPFRDNAKSLPFLISNAWRFKLLRKYLVKGRMELRVVSINIMDHALVEIWKENNGAEFGNEHPLMQYLADFLLHERVVEYIISVDSHPQIISRSGNVVGFLVVTNRYAEAQTDAIWNTVANSQDPRVVVATMTMLRSICNLMMAKELRYLCSKLYDLPIDSYTVDTLRFLRDISHKMQQKAVLWDPALPKERPWNVCIRIMQDTAPNRQSTKLTHALHAEACEHLRSLCAHVIGDERSRIFEECASHIANRSPDKATGSIRAMHVLATSGGHSDFTYLKQNPDITRQILEEICSFIDTEKQLEIHTSQTVALQYRLDYFCLLIHRAPETIPESLYQEVWDHLLGKYALNNYVRDTAWSKFSDTARMRPENAFCRRLITDYVPKLEPQYFTSGLFEFVANIRFQATRSAEGDNHVLQIPGAELLWPLMLTAPPNTIEDQCARLLAARYIEIDGDSGMTLEEAEDSHVALVDRCTHELLSSYKALRGHIDQSGDCEPENTSTLNNADTMDLVVDAKFQDGESKYGSILAHSDLELRFARTLLFEKLLLTSIRTKPEFSRSRRSDSKIEASFEPEGAFGDGIQIRYQAGNDKQTIWLGNENTITDLYTRICHATGYSKINLFHGGQKINMAEIGDSKIGDASLGGLILVQKAPGSEISQPYSETQGSCSVFETTILKHFEKLFACMDSDDFISGVLFDFLSCFPFRDRIPDAVMSGTATGNDIFPPGKVFQAKYAAHALQYKLRDQLRRGTLDEKLLANSVRLLDHSLLNESLVNKTFSGRHALYLASVLVEVLLEFLKERPSQDLSSQYFSNESALVDGLVDLMSVALTTEQCSPFVASNSFATILEASLHSKAIWEAFMSRPDIPALHRTLLLADPRQTVREDVAKSIASVCGGDLPSTSPLSRIETSDRFWRIISSILPESVQHPTQSEQLFDIAEQVFRSNDENTRDEESLRSFLMSWSNLLLSYEHKEFVGRDDIDYVVLGFTKLLLCCVPSLKSFKKPLNAGSLMEHIFRKFLFVPQLIEIDDGAFTPPASLPVLESKTRKELYDLMLALAEDRRSYSTLLNLAESLSEVEDPMLAWKSFAVSRLDEIRSSTGYVGLFNPRAICYMNSLITQLFMNVNFRKFMLSQSVADDASQHLLHETQKLFAFMQNIYRKAADPREFASYVKGLDGLPIDINIQMDADEFYNLLFDQWEGQMLSETTKQQFRSFYGGQTVNQIKSKECEHVSERVESFFVVQCDVQGKANLQESLQAFVEGDVMEGDNKYKCESCGGKFVDAVKRTCLKDVPDNLIFHLKRFDFDLVDMRRAKINDLFEFPTQIDVSLYNVDHLSDPTKPREEDLFELVGVLVHTGNSENGHYYSYIRERPCPSGSMTSWVEFNDRDVDRFDHQSIPFQAFGGCFTDQYGRDQPKQYSAYMLFYQRKSAIEKDHCEYISSPQCGPPKVPISQALEEEIARENETFVREYSLFDPNHSRFIRQILTTLRTVNHGGCSEDHQQETQALHVVLEHLCQIIIRQRNLENFDETMLQIRKTVFPCTVCCQIALKWLASRNTALTSLLLRCPHLKVRSQVRMFLIEGLRHLREKDPALYGTENVETDMDAGPTVPVGGILLDMVNRLRILAKECGQITKGWEDFHLALCQLSDMGPIETAVMLNHGFLEHCLRIFCMHASTHLRYDDPDIWRVLDQKKKPPMNRLIELVYTLLSKIDIRLPPVSYSTDRLEKYDRASGRFPLTTRELDFLTYWDEGTSALAVLDKLIEYFDPTKTEIYYPGETIKWMLESREARMHYNVAQTIAEGISAVQPPYSDPYVRAAITYCQVCRTDDEAKRIVDIVAKTTPDLNHDGFEVRLQFFSSLLAHQNGMLVGSGSPNYFYLLAITRLRYYAIPMLMSDDDRIRKASAKYLEDLFLKAKPNDAVNDVATLKHKYTAARRLLGETSKRIIHEHEASTARIFMQPMIAVNHMLVQLIFTIMSSEDPSMSQFKAQGDMALIQEYQLEVESRLTIWPPEDDTTLSAGEAYEHSEYGSESDDGPELES</sequence>
<dbReference type="InterPro" id="IPR038765">
    <property type="entry name" value="Papain-like_cys_pep_sf"/>
</dbReference>
<evidence type="ECO:0000259" key="2">
    <source>
        <dbReference type="PROSITE" id="PS50235"/>
    </source>
</evidence>
<feature type="compositionally biased region" description="Low complexity" evidence="1">
    <location>
        <begin position="12"/>
        <end position="32"/>
    </location>
</feature>
<dbReference type="GO" id="GO:0005634">
    <property type="term" value="C:nucleus"/>
    <property type="evidence" value="ECO:0007669"/>
    <property type="project" value="TreeGrafter"/>
</dbReference>
<dbReference type="PANTHER" id="PTHR24006:SF925">
    <property type="entry name" value="UBIQUITINYL HYDROLASE 1"/>
    <property type="match status" value="1"/>
</dbReference>
<dbReference type="InterPro" id="IPR028889">
    <property type="entry name" value="USP"/>
</dbReference>
<name>A0A9P4QMA6_9PLEO</name>
<dbReference type="GO" id="GO:0004843">
    <property type="term" value="F:cysteine-type deubiquitinase activity"/>
    <property type="evidence" value="ECO:0007669"/>
    <property type="project" value="InterPro"/>
</dbReference>
<dbReference type="InterPro" id="IPR021905">
    <property type="entry name" value="DUF3517"/>
</dbReference>
<dbReference type="Proteomes" id="UP000799444">
    <property type="component" value="Unassembled WGS sequence"/>
</dbReference>
<feature type="region of interest" description="Disordered" evidence="1">
    <location>
        <begin position="2483"/>
        <end position="2514"/>
    </location>
</feature>
<evidence type="ECO:0000313" key="4">
    <source>
        <dbReference type="Proteomes" id="UP000799444"/>
    </source>
</evidence>
<dbReference type="InterPro" id="IPR018200">
    <property type="entry name" value="USP_CS"/>
</dbReference>
<dbReference type="Gene3D" id="3.90.70.10">
    <property type="entry name" value="Cysteine proteinases"/>
    <property type="match status" value="1"/>
</dbReference>
<feature type="domain" description="USP" evidence="2">
    <location>
        <begin position="1578"/>
        <end position="1903"/>
    </location>
</feature>
<evidence type="ECO:0000256" key="1">
    <source>
        <dbReference type="SAM" id="MobiDB-lite"/>
    </source>
</evidence>
<feature type="compositionally biased region" description="Acidic residues" evidence="1">
    <location>
        <begin position="2504"/>
        <end position="2514"/>
    </location>
</feature>
<gene>
    <name evidence="3" type="ORF">EJ04DRAFT_568184</name>
</gene>
<dbReference type="InterPro" id="IPR050164">
    <property type="entry name" value="Peptidase_C19"/>
</dbReference>
<dbReference type="SUPFAM" id="SSF48371">
    <property type="entry name" value="ARM repeat"/>
    <property type="match status" value="1"/>
</dbReference>
<proteinExistence type="predicted"/>
<comment type="caution">
    <text evidence="3">The sequence shown here is derived from an EMBL/GenBank/DDBJ whole genome shotgun (WGS) entry which is preliminary data.</text>
</comment>
<feature type="region of interest" description="Disordered" evidence="1">
    <location>
        <begin position="1"/>
        <end position="157"/>
    </location>
</feature>
<feature type="compositionally biased region" description="Acidic residues" evidence="1">
    <location>
        <begin position="142"/>
        <end position="157"/>
    </location>
</feature>
<accession>A0A9P4QMA6</accession>
<dbReference type="OrthoDB" id="420187at2759"/>
<dbReference type="PROSITE" id="PS00973">
    <property type="entry name" value="USP_2"/>
    <property type="match status" value="1"/>
</dbReference>
<dbReference type="SUPFAM" id="SSF54001">
    <property type="entry name" value="Cysteine proteinases"/>
    <property type="match status" value="1"/>
</dbReference>
<dbReference type="GO" id="GO:0016579">
    <property type="term" value="P:protein deubiquitination"/>
    <property type="evidence" value="ECO:0007669"/>
    <property type="project" value="InterPro"/>
</dbReference>
<dbReference type="Pfam" id="PF00443">
    <property type="entry name" value="UCH"/>
    <property type="match status" value="1"/>
</dbReference>
<reference evidence="3" key="1">
    <citation type="journal article" date="2020" name="Stud. Mycol.">
        <title>101 Dothideomycetes genomes: a test case for predicting lifestyles and emergence of pathogens.</title>
        <authorList>
            <person name="Haridas S."/>
            <person name="Albert R."/>
            <person name="Binder M."/>
            <person name="Bloem J."/>
            <person name="Labutti K."/>
            <person name="Salamov A."/>
            <person name="Andreopoulos B."/>
            <person name="Baker S."/>
            <person name="Barry K."/>
            <person name="Bills G."/>
            <person name="Bluhm B."/>
            <person name="Cannon C."/>
            <person name="Castanera R."/>
            <person name="Culley D."/>
            <person name="Daum C."/>
            <person name="Ezra D."/>
            <person name="Gonzalez J."/>
            <person name="Henrissat B."/>
            <person name="Kuo A."/>
            <person name="Liang C."/>
            <person name="Lipzen A."/>
            <person name="Lutzoni F."/>
            <person name="Magnuson J."/>
            <person name="Mondo S."/>
            <person name="Nolan M."/>
            <person name="Ohm R."/>
            <person name="Pangilinan J."/>
            <person name="Park H.-J."/>
            <person name="Ramirez L."/>
            <person name="Alfaro M."/>
            <person name="Sun H."/>
            <person name="Tritt A."/>
            <person name="Yoshinaga Y."/>
            <person name="Zwiers L.-H."/>
            <person name="Turgeon B."/>
            <person name="Goodwin S."/>
            <person name="Spatafora J."/>
            <person name="Crous P."/>
            <person name="Grigoriev I."/>
        </authorList>
    </citation>
    <scope>NUCLEOTIDE SEQUENCE</scope>
    <source>
        <strain evidence="3">CBS 125425</strain>
    </source>
</reference>
<dbReference type="InterPro" id="IPR016024">
    <property type="entry name" value="ARM-type_fold"/>
</dbReference>
<dbReference type="InterPro" id="IPR001394">
    <property type="entry name" value="Peptidase_C19_UCH"/>
</dbReference>
<dbReference type="Pfam" id="PF12030">
    <property type="entry name" value="DUF3517"/>
    <property type="match status" value="1"/>
</dbReference>
<dbReference type="PROSITE" id="PS50235">
    <property type="entry name" value="USP_3"/>
    <property type="match status" value="1"/>
</dbReference>
<feature type="compositionally biased region" description="Low complexity" evidence="1">
    <location>
        <begin position="125"/>
        <end position="141"/>
    </location>
</feature>
<organism evidence="3 4">
    <name type="scientific">Polyplosphaeria fusca</name>
    <dbReference type="NCBI Taxonomy" id="682080"/>
    <lineage>
        <taxon>Eukaryota</taxon>
        <taxon>Fungi</taxon>
        <taxon>Dikarya</taxon>
        <taxon>Ascomycota</taxon>
        <taxon>Pezizomycotina</taxon>
        <taxon>Dothideomycetes</taxon>
        <taxon>Pleosporomycetidae</taxon>
        <taxon>Pleosporales</taxon>
        <taxon>Tetraplosphaeriaceae</taxon>
        <taxon>Polyplosphaeria</taxon>
    </lineage>
</organism>
<dbReference type="EMBL" id="ML996230">
    <property type="protein sequence ID" value="KAF2729962.1"/>
    <property type="molecule type" value="Genomic_DNA"/>
</dbReference>
<keyword evidence="3" id="KW-0378">Hydrolase</keyword>
<keyword evidence="4" id="KW-1185">Reference proteome</keyword>
<feature type="compositionally biased region" description="Polar residues" evidence="1">
    <location>
        <begin position="65"/>
        <end position="92"/>
    </location>
</feature>
<protein>
    <submittedName>
        <fullName evidence="3">Ubiquitin C-terminal hydrolase-like protein</fullName>
    </submittedName>
</protein>